<dbReference type="KEGG" id="sch:Sphch_3178"/>
<dbReference type="Proteomes" id="UP000007150">
    <property type="component" value="Chromosome 2"/>
</dbReference>
<keyword evidence="2" id="KW-1185">Reference proteome</keyword>
<protein>
    <submittedName>
        <fullName evidence="1">Uncharacterized protein</fullName>
    </submittedName>
</protein>
<gene>
    <name evidence="1" type="ORF">Sphch_3178</name>
</gene>
<name>F6F2Y0_SPHCR</name>
<accession>F6F2Y0</accession>
<dbReference type="RefSeq" id="WP_013849022.1">
    <property type="nucleotide sequence ID" value="NC_015594.1"/>
</dbReference>
<organism evidence="1 2">
    <name type="scientific">Sphingobium chlorophenolicum L-1</name>
    <dbReference type="NCBI Taxonomy" id="690566"/>
    <lineage>
        <taxon>Bacteria</taxon>
        <taxon>Pseudomonadati</taxon>
        <taxon>Pseudomonadota</taxon>
        <taxon>Alphaproteobacteria</taxon>
        <taxon>Sphingomonadales</taxon>
        <taxon>Sphingomonadaceae</taxon>
        <taxon>Sphingobium</taxon>
    </lineage>
</organism>
<evidence type="ECO:0000313" key="1">
    <source>
        <dbReference type="EMBL" id="AEG50792.1"/>
    </source>
</evidence>
<reference evidence="1 2" key="1">
    <citation type="submission" date="2011-05" db="EMBL/GenBank/DDBJ databases">
        <title>Complete sequence of chromosome 2 of Sphingobium chlorophenolicum L-1.</title>
        <authorList>
            <consortium name="US DOE Joint Genome Institute"/>
            <person name="Lucas S."/>
            <person name="Han J."/>
            <person name="Lapidus A."/>
            <person name="Cheng J.-F."/>
            <person name="Goodwin L."/>
            <person name="Pitluck S."/>
            <person name="Peters L."/>
            <person name="Daligault H."/>
            <person name="Han C."/>
            <person name="Tapia R."/>
            <person name="Land M."/>
            <person name="Hauser L."/>
            <person name="Kyrpides N."/>
            <person name="Ivanova N."/>
            <person name="Pagani I."/>
            <person name="Turner P."/>
            <person name="Copley S."/>
            <person name="Woyke T."/>
        </authorList>
    </citation>
    <scope>NUCLEOTIDE SEQUENCE [LARGE SCALE GENOMIC DNA]</scope>
    <source>
        <strain evidence="1 2">L-1</strain>
    </source>
</reference>
<dbReference type="EMBL" id="CP002799">
    <property type="protein sequence ID" value="AEG50792.1"/>
    <property type="molecule type" value="Genomic_DNA"/>
</dbReference>
<dbReference type="HOGENOM" id="CLU_1064817_0_0_5"/>
<dbReference type="STRING" id="690566.Sphch_3178"/>
<proteinExistence type="predicted"/>
<dbReference type="AlphaFoldDB" id="F6F2Y0"/>
<evidence type="ECO:0000313" key="2">
    <source>
        <dbReference type="Proteomes" id="UP000007150"/>
    </source>
</evidence>
<sequence length="273" mass="31462">MIILRTTRMSERTARFARQLEQASGLPVVPLIDARYDDGASGAHIRLDRAAVKALGLLAPRNFAWKCGDYGLYLARRQFDAPFYWLIEYDVRFPTEGLDVFFRDHAAEPADALLTHLGPATPDWYWTVFGAARDVAPVRCLFPISRFSGAAIDLLFDKRVKQSRQLSRRLAWPNDEVFVATTLSASSLTLRDFNRDGRTYYDSESLSFYMPIEGERFERELASRAPFRIFHPVLYDADYRAKIAKLESYSEQRKPLRRLKLAVAAAINNRRRW</sequence>